<feature type="transmembrane region" description="Helical" evidence="1">
    <location>
        <begin position="236"/>
        <end position="254"/>
    </location>
</feature>
<dbReference type="PANTHER" id="PTHR30373">
    <property type="entry name" value="UPF0603 PROTEIN YGCG"/>
    <property type="match status" value="1"/>
</dbReference>
<dbReference type="AlphaFoldDB" id="A0A2H0NGK2"/>
<evidence type="ECO:0000256" key="1">
    <source>
        <dbReference type="SAM" id="Phobius"/>
    </source>
</evidence>
<keyword evidence="1" id="KW-0472">Membrane</keyword>
<gene>
    <name evidence="3" type="ORF">COV53_05160</name>
</gene>
<dbReference type="InterPro" id="IPR007621">
    <property type="entry name" value="TPM_dom"/>
</dbReference>
<name>A0A2H0NGK2_9BACT</name>
<dbReference type="PANTHER" id="PTHR30373:SF2">
    <property type="entry name" value="UPF0603 PROTEIN YGCG"/>
    <property type="match status" value="1"/>
</dbReference>
<keyword evidence="1" id="KW-1133">Transmembrane helix</keyword>
<dbReference type="Proteomes" id="UP000230707">
    <property type="component" value="Unassembled WGS sequence"/>
</dbReference>
<dbReference type="Gene3D" id="3.10.310.50">
    <property type="match status" value="1"/>
</dbReference>
<proteinExistence type="predicted"/>
<protein>
    <recommendedName>
        <fullName evidence="2">TPM domain-containing protein</fullName>
    </recommendedName>
</protein>
<dbReference type="EMBL" id="PCWS01000114">
    <property type="protein sequence ID" value="PIR08028.1"/>
    <property type="molecule type" value="Genomic_DNA"/>
</dbReference>
<keyword evidence="1" id="KW-0812">Transmembrane</keyword>
<evidence type="ECO:0000313" key="3">
    <source>
        <dbReference type="EMBL" id="PIR08028.1"/>
    </source>
</evidence>
<dbReference type="Pfam" id="PF04536">
    <property type="entry name" value="TPM_phosphatase"/>
    <property type="match status" value="1"/>
</dbReference>
<feature type="transmembrane region" description="Helical" evidence="1">
    <location>
        <begin position="187"/>
        <end position="205"/>
    </location>
</feature>
<accession>A0A2H0NGK2</accession>
<sequence length="311" mass="33825">MSKIIRILLLFILFGLLTRNALAVSYPDYTGYVNDFASLYSSDFKNKLEGQISEFEKQTGAEIAVVTIKSLEGENLEDYAVELFEKWKIGKKGEDNGLLLLISRDDRAIKIEVGYGLEPYITDGRAGNIIRNTITPEFKKEDYETGTMNGILELEKYIKTVDKTTDYYTDPQDPFNTFMRTSIGRETFMFAAVLIYFFITYLASFLGRSKEIWPGGAFGAVIGIVIGIIAGSILLVAVFAVFSGFFGLFLDFILSKNYKSRKEHGKSTGWWDSGGGFFGGGGWGGGGGSSGGGFGGFGGGSSGGGGASGRW</sequence>
<feature type="domain" description="TPM" evidence="2">
    <location>
        <begin position="33"/>
        <end position="156"/>
    </location>
</feature>
<comment type="caution">
    <text evidence="3">The sequence shown here is derived from an EMBL/GenBank/DDBJ whole genome shotgun (WGS) entry which is preliminary data.</text>
</comment>
<evidence type="ECO:0000259" key="2">
    <source>
        <dbReference type="Pfam" id="PF04536"/>
    </source>
</evidence>
<evidence type="ECO:0000313" key="4">
    <source>
        <dbReference type="Proteomes" id="UP000230707"/>
    </source>
</evidence>
<reference evidence="3 4" key="1">
    <citation type="submission" date="2017-09" db="EMBL/GenBank/DDBJ databases">
        <title>Depth-based differentiation of microbial function through sediment-hosted aquifers and enrichment of novel symbionts in the deep terrestrial subsurface.</title>
        <authorList>
            <person name="Probst A.J."/>
            <person name="Ladd B."/>
            <person name="Jarett J.K."/>
            <person name="Geller-Mcgrath D.E."/>
            <person name="Sieber C.M."/>
            <person name="Emerson J.B."/>
            <person name="Anantharaman K."/>
            <person name="Thomas B.C."/>
            <person name="Malmstrom R."/>
            <person name="Stieglmeier M."/>
            <person name="Klingl A."/>
            <person name="Woyke T."/>
            <person name="Ryan C.M."/>
            <person name="Banfield J.F."/>
        </authorList>
    </citation>
    <scope>NUCLEOTIDE SEQUENCE [LARGE SCALE GENOMIC DNA]</scope>
    <source>
        <strain evidence="3">CG11_big_fil_rev_8_21_14_0_20_37_11</strain>
    </source>
</reference>
<organism evidence="3 4">
    <name type="scientific">Candidatus Gottesmanbacteria bacterium CG11_big_fil_rev_8_21_14_0_20_37_11</name>
    <dbReference type="NCBI Taxonomy" id="1974575"/>
    <lineage>
        <taxon>Bacteria</taxon>
        <taxon>Candidatus Gottesmaniibacteriota</taxon>
    </lineage>
</organism>